<feature type="compositionally biased region" description="Basic and acidic residues" evidence="8">
    <location>
        <begin position="1"/>
        <end position="11"/>
    </location>
</feature>
<dbReference type="Proteomes" id="UP001289374">
    <property type="component" value="Unassembled WGS sequence"/>
</dbReference>
<dbReference type="EMBL" id="JACGWL010000004">
    <property type="protein sequence ID" value="KAK4404893.1"/>
    <property type="molecule type" value="Genomic_DNA"/>
</dbReference>
<keyword evidence="11" id="KW-1185">Reference proteome</keyword>
<keyword evidence="7 10" id="KW-0012">Acyltransferase</keyword>
<evidence type="ECO:0000256" key="5">
    <source>
        <dbReference type="ARBA" id="ARBA00013211"/>
    </source>
</evidence>
<evidence type="ECO:0000256" key="3">
    <source>
        <dbReference type="ARBA" id="ARBA00005189"/>
    </source>
</evidence>
<reference evidence="10" key="1">
    <citation type="submission" date="2020-06" db="EMBL/GenBank/DDBJ databases">
        <authorList>
            <person name="Li T."/>
            <person name="Hu X."/>
            <person name="Zhang T."/>
            <person name="Song X."/>
            <person name="Zhang H."/>
            <person name="Dai N."/>
            <person name="Sheng W."/>
            <person name="Hou X."/>
            <person name="Wei L."/>
        </authorList>
    </citation>
    <scope>NUCLEOTIDE SEQUENCE</scope>
    <source>
        <strain evidence="10">K16</strain>
        <tissue evidence="10">Leaf</tissue>
    </source>
</reference>
<comment type="catalytic activity">
    <reaction evidence="1">
        <text>a 1-acyl-sn-glycero-3-phosphate + an acyl-CoA = a 1,2-diacyl-sn-glycero-3-phosphate + CoA</text>
        <dbReference type="Rhea" id="RHEA:19709"/>
        <dbReference type="ChEBI" id="CHEBI:57287"/>
        <dbReference type="ChEBI" id="CHEBI:57970"/>
        <dbReference type="ChEBI" id="CHEBI:58342"/>
        <dbReference type="ChEBI" id="CHEBI:58608"/>
        <dbReference type="EC" id="2.3.1.51"/>
    </reaction>
</comment>
<feature type="compositionally biased region" description="Acidic residues" evidence="8">
    <location>
        <begin position="44"/>
        <end position="87"/>
    </location>
</feature>
<evidence type="ECO:0000256" key="1">
    <source>
        <dbReference type="ARBA" id="ARBA00001141"/>
    </source>
</evidence>
<evidence type="ECO:0000256" key="7">
    <source>
        <dbReference type="ARBA" id="ARBA00023315"/>
    </source>
</evidence>
<dbReference type="AlphaFoldDB" id="A0AAE1X4V9"/>
<dbReference type="PANTHER" id="PTHR10983:SF24">
    <property type="entry name" value="1-ACYLGLYCEROL-3-PHOSPHATE O-ACYLTRANSFERASE 3, ISOFORM E-RELATED"/>
    <property type="match status" value="1"/>
</dbReference>
<sequence>MSNERFDRESRSGGAYARSFYYGSSDDDHVVYKRKRFHYKVEQEVEAQETGEGEEFGEQEEEDELAAEEGGEEGVEGEEEEELAEEGENYRVESDEEISSALSSNKRVKRMSIDRLSALPDSLLVRILSFLDMKEAAMTGVLSKRWQFLWTGVPRLKFYEGSNRTEKIRKFVAWVHRTLVICSGHHLETFEIDFGYDKCFASDVNVWVDFTLKNKVKDVTLLLNSRKDLYLLPQMMYSNSSLTRLSVEGCIVSPKRTVEWGSLTTLYLDKVVLNEQISLHPTGRRLRLTNVTSLVRPNIDSEVDLDPGSVKLISCTKELFNYLQHVKELEVGYGCLEVLSMLAVKGWLLPHSACRRLTVHASKDEHSIPGILCLLESSPYLETMVISLHGFCEFGEDWVNISPAASYLKKVDLQSELSHLKTVNITSCADSDLPSEVCHAVRDLYGTTPMHAALTPTSYPLVSTLSPARNCGPKSEVFWGVCVDIPEPLSKKTYRRINREVAGLLWLELVWLIDWWAGVKIELYTDSETFKLMGKEHALVICNHKSDIDWLVGWVLAERSGCLGSSLAVMKKSSKFLPVIGWSMWFSEYLFLERSWAKDESTLKSGLQRLRDFPRPFWLALFVEGTRFTQAKLLAAQEYASSAGLPVPRNVLIPRTKGFVTAVSHLRSFAPAIYDVTVAIPKTAPAPTMLRLFKGQSSVVHVHLKRHLMKDLPETDEAVAQWCRDAFVAKDKLLDKHIDEDSFGEQLQDTSRPVKSLLVNFFANLLFCIRLRLCISDNYESLLAITGGLFLGNFAYPGNLESYPALLSFIFTERRRLVSHCFGCRYDSYANLDPILAIGTINTCQGRTIKV</sequence>
<dbReference type="InterPro" id="IPR002123">
    <property type="entry name" value="Plipid/glycerol_acylTrfase"/>
</dbReference>
<dbReference type="SMART" id="SM00563">
    <property type="entry name" value="PlsC"/>
    <property type="match status" value="1"/>
</dbReference>
<dbReference type="Pfam" id="PF01553">
    <property type="entry name" value="Acyltransferase"/>
    <property type="match status" value="1"/>
</dbReference>
<evidence type="ECO:0000256" key="2">
    <source>
        <dbReference type="ARBA" id="ARBA00004728"/>
    </source>
</evidence>
<dbReference type="InterPro" id="IPR036047">
    <property type="entry name" value="F-box-like_dom_sf"/>
</dbReference>
<evidence type="ECO:0000259" key="9">
    <source>
        <dbReference type="PROSITE" id="PS50181"/>
    </source>
</evidence>
<protein>
    <recommendedName>
        <fullName evidence="5">1-acylglycerol-3-phosphate O-acyltransferase</fullName>
        <ecNumber evidence="5">2.3.1.51</ecNumber>
    </recommendedName>
</protein>
<evidence type="ECO:0000313" key="10">
    <source>
        <dbReference type="EMBL" id="KAK4404893.1"/>
    </source>
</evidence>
<keyword evidence="6" id="KW-0808">Transferase</keyword>
<feature type="domain" description="F-box" evidence="9">
    <location>
        <begin position="113"/>
        <end position="149"/>
    </location>
</feature>
<dbReference type="Pfam" id="PF16076">
    <property type="entry name" value="Acyltransf_C"/>
    <property type="match status" value="1"/>
</dbReference>
<organism evidence="10 11">
    <name type="scientific">Sesamum angolense</name>
    <dbReference type="NCBI Taxonomy" id="2727404"/>
    <lineage>
        <taxon>Eukaryota</taxon>
        <taxon>Viridiplantae</taxon>
        <taxon>Streptophyta</taxon>
        <taxon>Embryophyta</taxon>
        <taxon>Tracheophyta</taxon>
        <taxon>Spermatophyta</taxon>
        <taxon>Magnoliopsida</taxon>
        <taxon>eudicotyledons</taxon>
        <taxon>Gunneridae</taxon>
        <taxon>Pentapetalae</taxon>
        <taxon>asterids</taxon>
        <taxon>lamiids</taxon>
        <taxon>Lamiales</taxon>
        <taxon>Pedaliaceae</taxon>
        <taxon>Sesamum</taxon>
    </lineage>
</organism>
<dbReference type="Gene3D" id="1.20.1280.50">
    <property type="match status" value="1"/>
</dbReference>
<comment type="caution">
    <text evidence="10">The sequence shown here is derived from an EMBL/GenBank/DDBJ whole genome shotgun (WGS) entry which is preliminary data.</text>
</comment>
<dbReference type="InterPro" id="IPR053781">
    <property type="entry name" value="F-box_AtFBL13-like"/>
</dbReference>
<dbReference type="PANTHER" id="PTHR10983">
    <property type="entry name" value="1-ACYLGLYCEROL-3-PHOSPHATE ACYLTRANSFERASE-RELATED"/>
    <property type="match status" value="1"/>
</dbReference>
<feature type="region of interest" description="Disordered" evidence="8">
    <location>
        <begin position="43"/>
        <end position="98"/>
    </location>
</feature>
<proteinExistence type="inferred from homology"/>
<reference evidence="10" key="2">
    <citation type="journal article" date="2024" name="Plant">
        <title>Genomic evolution and insights into agronomic trait innovations of Sesamum species.</title>
        <authorList>
            <person name="Miao H."/>
            <person name="Wang L."/>
            <person name="Qu L."/>
            <person name="Liu H."/>
            <person name="Sun Y."/>
            <person name="Le M."/>
            <person name="Wang Q."/>
            <person name="Wei S."/>
            <person name="Zheng Y."/>
            <person name="Lin W."/>
            <person name="Duan Y."/>
            <person name="Cao H."/>
            <person name="Xiong S."/>
            <person name="Wang X."/>
            <person name="Wei L."/>
            <person name="Li C."/>
            <person name="Ma Q."/>
            <person name="Ju M."/>
            <person name="Zhao R."/>
            <person name="Li G."/>
            <person name="Mu C."/>
            <person name="Tian Q."/>
            <person name="Mei H."/>
            <person name="Zhang T."/>
            <person name="Gao T."/>
            <person name="Zhang H."/>
        </authorList>
    </citation>
    <scope>NUCLEOTIDE SEQUENCE</scope>
    <source>
        <strain evidence="10">K16</strain>
    </source>
</reference>
<dbReference type="GO" id="GO:0003841">
    <property type="term" value="F:1-acylglycerol-3-phosphate O-acyltransferase activity"/>
    <property type="evidence" value="ECO:0007669"/>
    <property type="project" value="UniProtKB-EC"/>
</dbReference>
<accession>A0AAE1X4V9</accession>
<dbReference type="PROSITE" id="PS50181">
    <property type="entry name" value="FBOX"/>
    <property type="match status" value="1"/>
</dbReference>
<dbReference type="SUPFAM" id="SSF81383">
    <property type="entry name" value="F-box domain"/>
    <property type="match status" value="1"/>
</dbReference>
<dbReference type="GO" id="GO:0012505">
    <property type="term" value="C:endomembrane system"/>
    <property type="evidence" value="ECO:0007669"/>
    <property type="project" value="TreeGrafter"/>
</dbReference>
<evidence type="ECO:0000313" key="11">
    <source>
        <dbReference type="Proteomes" id="UP001289374"/>
    </source>
</evidence>
<dbReference type="Pfam" id="PF00646">
    <property type="entry name" value="F-box"/>
    <property type="match status" value="1"/>
</dbReference>
<dbReference type="EC" id="2.3.1.51" evidence="5"/>
<evidence type="ECO:0000256" key="8">
    <source>
        <dbReference type="SAM" id="MobiDB-lite"/>
    </source>
</evidence>
<evidence type="ECO:0000256" key="4">
    <source>
        <dbReference type="ARBA" id="ARBA00008655"/>
    </source>
</evidence>
<dbReference type="InterPro" id="IPR032098">
    <property type="entry name" value="Acyltransf_C"/>
</dbReference>
<comment type="pathway">
    <text evidence="2">Phospholipid metabolism; CDP-diacylglycerol biosynthesis; CDP-diacylglycerol from sn-glycerol 3-phosphate: step 2/3.</text>
</comment>
<name>A0AAE1X4V9_9LAMI</name>
<comment type="pathway">
    <text evidence="3">Lipid metabolism.</text>
</comment>
<dbReference type="CDD" id="cd22160">
    <property type="entry name" value="F-box_AtFBL13-like"/>
    <property type="match status" value="1"/>
</dbReference>
<feature type="region of interest" description="Disordered" evidence="8">
    <location>
        <begin position="1"/>
        <end position="22"/>
    </location>
</feature>
<evidence type="ECO:0000256" key="6">
    <source>
        <dbReference type="ARBA" id="ARBA00022679"/>
    </source>
</evidence>
<dbReference type="CDD" id="cd07990">
    <property type="entry name" value="LPLAT_LCLAT1-like"/>
    <property type="match status" value="1"/>
</dbReference>
<gene>
    <name evidence="10" type="ORF">Sango_0857900</name>
</gene>
<dbReference type="SUPFAM" id="SSF69593">
    <property type="entry name" value="Glycerol-3-phosphate (1)-acyltransferase"/>
    <property type="match status" value="1"/>
</dbReference>
<comment type="similarity">
    <text evidence="4">Belongs to the 1-acyl-sn-glycerol-3-phosphate acyltransferase family.</text>
</comment>
<dbReference type="InterPro" id="IPR001810">
    <property type="entry name" value="F-box_dom"/>
</dbReference>